<proteinExistence type="predicted"/>
<dbReference type="SUPFAM" id="SSF46785">
    <property type="entry name" value="Winged helix' DNA-binding domain"/>
    <property type="match status" value="1"/>
</dbReference>
<gene>
    <name evidence="1" type="ORF">CLV43_11155</name>
</gene>
<evidence type="ECO:0000313" key="1">
    <source>
        <dbReference type="EMBL" id="PRY36683.1"/>
    </source>
</evidence>
<comment type="caution">
    <text evidence="1">The sequence shown here is derived from an EMBL/GenBank/DDBJ whole genome shotgun (WGS) entry which is preliminary data.</text>
</comment>
<accession>A0A2T0STJ9</accession>
<name>A0A2T0STJ9_9PSEU</name>
<dbReference type="RefSeq" id="WP_211304665.1">
    <property type="nucleotide sequence ID" value="NZ_PVTF01000011.1"/>
</dbReference>
<organism evidence="1 2">
    <name type="scientific">Umezawaea tangerina</name>
    <dbReference type="NCBI Taxonomy" id="84725"/>
    <lineage>
        <taxon>Bacteria</taxon>
        <taxon>Bacillati</taxon>
        <taxon>Actinomycetota</taxon>
        <taxon>Actinomycetes</taxon>
        <taxon>Pseudonocardiales</taxon>
        <taxon>Pseudonocardiaceae</taxon>
        <taxon>Umezawaea</taxon>
    </lineage>
</organism>
<dbReference type="EMBL" id="PVTF01000011">
    <property type="protein sequence ID" value="PRY36683.1"/>
    <property type="molecule type" value="Genomic_DNA"/>
</dbReference>
<dbReference type="Gene3D" id="1.10.10.10">
    <property type="entry name" value="Winged helix-like DNA-binding domain superfamily/Winged helix DNA-binding domain"/>
    <property type="match status" value="1"/>
</dbReference>
<dbReference type="GO" id="GO:0003700">
    <property type="term" value="F:DNA-binding transcription factor activity"/>
    <property type="evidence" value="ECO:0007669"/>
    <property type="project" value="InterPro"/>
</dbReference>
<dbReference type="AlphaFoldDB" id="A0A2T0STJ9"/>
<dbReference type="InterPro" id="IPR036388">
    <property type="entry name" value="WH-like_DNA-bd_sf"/>
</dbReference>
<evidence type="ECO:0000313" key="2">
    <source>
        <dbReference type="Proteomes" id="UP000239494"/>
    </source>
</evidence>
<dbReference type="InterPro" id="IPR036390">
    <property type="entry name" value="WH_DNA-bd_sf"/>
</dbReference>
<protein>
    <submittedName>
        <fullName evidence="1">MarR family transcriptional regulator</fullName>
    </submittedName>
</protein>
<sequence>MAVLLRDGFRWFVDRLNDEAVAAGEVRVSPSAGLVISYLRPGGIRSADLARLMGMSRQHLHAVLRELIGAGVVTIDPDPTSGRDRLVNTTAAGEIRRLRALDTLARVESDLAATIGEPAVRTLRETLDQAWGRQSKPAP</sequence>
<dbReference type="Proteomes" id="UP000239494">
    <property type="component" value="Unassembled WGS sequence"/>
</dbReference>
<keyword evidence="2" id="KW-1185">Reference proteome</keyword>
<reference evidence="1 2" key="1">
    <citation type="submission" date="2018-03" db="EMBL/GenBank/DDBJ databases">
        <title>Genomic Encyclopedia of Archaeal and Bacterial Type Strains, Phase II (KMG-II): from individual species to whole genera.</title>
        <authorList>
            <person name="Goeker M."/>
        </authorList>
    </citation>
    <scope>NUCLEOTIDE SEQUENCE [LARGE SCALE GENOMIC DNA]</scope>
    <source>
        <strain evidence="1 2">DSM 44720</strain>
    </source>
</reference>